<accession>A0A1I0NUP3</accession>
<dbReference type="Gene3D" id="3.30.460.10">
    <property type="entry name" value="Beta Polymerase, domain 2"/>
    <property type="match status" value="2"/>
</dbReference>
<feature type="domain" description="PII-uridylyltransferase/Glutamine-synthetase adenylyltransferase" evidence="8">
    <location>
        <begin position="796"/>
        <end position="864"/>
    </location>
</feature>
<dbReference type="Proteomes" id="UP000199167">
    <property type="component" value="Unassembled WGS sequence"/>
</dbReference>
<dbReference type="PANTHER" id="PTHR30621:SF0">
    <property type="entry name" value="BIFUNCTIONAL GLUTAMINE SYNTHETASE ADENYLYLTRANSFERASE_ADENYLYL-REMOVING ENZYME"/>
    <property type="match status" value="1"/>
</dbReference>
<keyword evidence="4" id="KW-0067">ATP-binding</keyword>
<dbReference type="PANTHER" id="PTHR30621">
    <property type="entry name" value="GLUTAMINE SYNTHETASE ADENYLYLTRANSFERASE"/>
    <property type="match status" value="1"/>
</dbReference>
<dbReference type="InterPro" id="IPR013546">
    <property type="entry name" value="PII_UdlTrfase/GS_AdlTrfase"/>
</dbReference>
<feature type="domain" description="PII-uridylyltransferase/Glutamine-synthetase adenylyltransferase" evidence="8">
    <location>
        <begin position="301"/>
        <end position="436"/>
    </location>
</feature>
<dbReference type="OrthoDB" id="9759366at2"/>
<keyword evidence="10" id="KW-1185">Reference proteome</keyword>
<dbReference type="SUPFAM" id="SSF81301">
    <property type="entry name" value="Nucleotidyltransferase"/>
    <property type="match status" value="2"/>
</dbReference>
<dbReference type="AlphaFoldDB" id="A0A1I0NUP3"/>
<evidence type="ECO:0000259" key="7">
    <source>
        <dbReference type="Pfam" id="PF03710"/>
    </source>
</evidence>
<organism evidence="9 10">
    <name type="scientific">Cognatiyoonia koreensis</name>
    <dbReference type="NCBI Taxonomy" id="364200"/>
    <lineage>
        <taxon>Bacteria</taxon>
        <taxon>Pseudomonadati</taxon>
        <taxon>Pseudomonadota</taxon>
        <taxon>Alphaproteobacteria</taxon>
        <taxon>Rhodobacterales</taxon>
        <taxon>Paracoccaceae</taxon>
        <taxon>Cognatiyoonia</taxon>
    </lineage>
</organism>
<gene>
    <name evidence="9" type="ORF">SAMN04488515_0834</name>
</gene>
<dbReference type="InterPro" id="IPR023057">
    <property type="entry name" value="GlnE"/>
</dbReference>
<dbReference type="GO" id="GO:0016874">
    <property type="term" value="F:ligase activity"/>
    <property type="evidence" value="ECO:0007669"/>
    <property type="project" value="UniProtKB-KW"/>
</dbReference>
<evidence type="ECO:0000256" key="5">
    <source>
        <dbReference type="ARBA" id="ARBA00022842"/>
    </source>
</evidence>
<dbReference type="GO" id="GO:0016163">
    <property type="term" value="F:nitrogenase activity"/>
    <property type="evidence" value="ECO:0007669"/>
    <property type="project" value="InterPro"/>
</dbReference>
<dbReference type="Pfam" id="PF03710">
    <property type="entry name" value="GlnE"/>
    <property type="match status" value="2"/>
</dbReference>
<dbReference type="GO" id="GO:0000820">
    <property type="term" value="P:regulation of glutamine family amino acid metabolic process"/>
    <property type="evidence" value="ECO:0007669"/>
    <property type="project" value="TreeGrafter"/>
</dbReference>
<keyword evidence="3" id="KW-0547">Nucleotide-binding</keyword>
<proteinExistence type="predicted"/>
<feature type="domain" description="Glutamate-ammonia ligase adenylyltransferase repeated" evidence="7">
    <location>
        <begin position="41"/>
        <end position="274"/>
    </location>
</feature>
<dbReference type="Gene3D" id="1.20.120.330">
    <property type="entry name" value="Nucleotidyltransferases domain 2"/>
    <property type="match status" value="2"/>
</dbReference>
<keyword evidence="9" id="KW-0436">Ligase</keyword>
<dbReference type="SUPFAM" id="SSF81593">
    <property type="entry name" value="Nucleotidyltransferase substrate binding subunit/domain"/>
    <property type="match status" value="2"/>
</dbReference>
<dbReference type="CDD" id="cd05401">
    <property type="entry name" value="NT_GlnE_GlnD_like"/>
    <property type="match status" value="2"/>
</dbReference>
<keyword evidence="5" id="KW-0460">Magnesium</keyword>
<evidence type="ECO:0000256" key="2">
    <source>
        <dbReference type="ARBA" id="ARBA00022695"/>
    </source>
</evidence>
<dbReference type="GO" id="GO:0008882">
    <property type="term" value="F:[glutamate-ammonia-ligase] adenylyltransferase activity"/>
    <property type="evidence" value="ECO:0007669"/>
    <property type="project" value="InterPro"/>
</dbReference>
<dbReference type="InterPro" id="IPR043519">
    <property type="entry name" value="NT_sf"/>
</dbReference>
<evidence type="ECO:0000256" key="3">
    <source>
        <dbReference type="ARBA" id="ARBA00022741"/>
    </source>
</evidence>
<evidence type="ECO:0000313" key="10">
    <source>
        <dbReference type="Proteomes" id="UP000199167"/>
    </source>
</evidence>
<keyword evidence="6" id="KW-0511">Multifunctional enzyme</keyword>
<dbReference type="PROSITE" id="PS00699">
    <property type="entry name" value="NITROGENASE_1_1"/>
    <property type="match status" value="1"/>
</dbReference>
<evidence type="ECO:0000313" key="9">
    <source>
        <dbReference type="EMBL" id="SEW05361.1"/>
    </source>
</evidence>
<name>A0A1I0NUP3_9RHOB</name>
<dbReference type="GO" id="GO:0005829">
    <property type="term" value="C:cytosol"/>
    <property type="evidence" value="ECO:0007669"/>
    <property type="project" value="TreeGrafter"/>
</dbReference>
<feature type="domain" description="Glutamate-ammonia ligase adenylyltransferase repeated" evidence="7">
    <location>
        <begin position="521"/>
        <end position="763"/>
    </location>
</feature>
<dbReference type="EMBL" id="FOIZ01000001">
    <property type="protein sequence ID" value="SEW05361.1"/>
    <property type="molecule type" value="Genomic_DNA"/>
</dbReference>
<dbReference type="GO" id="GO:0005524">
    <property type="term" value="F:ATP binding"/>
    <property type="evidence" value="ECO:0007669"/>
    <property type="project" value="UniProtKB-KW"/>
</dbReference>
<evidence type="ECO:0000256" key="4">
    <source>
        <dbReference type="ARBA" id="ARBA00022840"/>
    </source>
</evidence>
<evidence type="ECO:0000256" key="6">
    <source>
        <dbReference type="ARBA" id="ARBA00023268"/>
    </source>
</evidence>
<sequence length="921" mass="99212">MSFAAHITRAPDAFDKARADDVMSDIGEFAADVMHVLHGAAGCSPYLGDLMRSETDWLPEAFDDPAAALVAVNDAVRSSTTTDMHTVMRQAKRRTALLTALADLGGVWPLETVTQALTDFANTCVDHGIRTLVAAEIARGKLPGMGDEDAATSGGMCALAMGKMGAGELNYSSDIDLICLFDETRFDPDDYFDARAVFIRVTRRLTAILSDTKGGYVFRTDLRLRPDASVTPVCLSMETAERYYESVGRTWERAAYIKAAPSGGDVEAALRFLKTLDPFVWRKHLDFAAIQDAHDMRLRIRDHKGLGGALSLEGHDMKLGRGGIREIEFFTQTRQLIAGGRDPSLRVRGTGEGLTRLAAAGWISADAAATLYTHYKAHREIEHRLQMVNDAQTHTLPTDAEGFQRLACFTGQDINALRSELEARLEEVHALTEGFFTTDDPADDAPAWGNDITARWRTYPALRSDRGSAIFKRIGPDILSRLQKAAKPEEALVQFDAFLAGLPAGVQLFSLFEANPQLSQLIVDICATAPALAQYLSRNAGVFDAVIGGSFFGDWPGQDALKAELTANLDAAADYEAQLNAARRWMKEWHFRIGVHHLRGLIDADTAATQYADLAEAAIAALWPPVCAEFARKFGGLPGQGAVVLGMGSLGAARLNAESDLDLIVIYDADGVEASDGRRSLPTRTYYARLTQALVTALSAPMAEGRLYEVDMRLRPSGRQGPVATALQAFRDYQSNDAWTWEHLALTRARAVAGAAPLGQAVEDFRRTLLPAKGQGESVLQDVADMRARLAAAKPAQSVWDMKSGPGHLQDIELLAQTAALIAGSPATDTASQIAAGVAAGWLDAADAQALTAAARLLWQVQAAGRLLTAGVLDPDAIGEGGCRMVLRETGFDTMDALQEACTTACTRAAEVIDRMIGTGT</sequence>
<dbReference type="STRING" id="364200.SAMN04488515_0834"/>
<evidence type="ECO:0000259" key="8">
    <source>
        <dbReference type="Pfam" id="PF08335"/>
    </source>
</evidence>
<dbReference type="RefSeq" id="WP_089990631.1">
    <property type="nucleotide sequence ID" value="NZ_FOIZ01000001.1"/>
</dbReference>
<dbReference type="Pfam" id="PF08335">
    <property type="entry name" value="GlnD_UR_UTase"/>
    <property type="match status" value="2"/>
</dbReference>
<dbReference type="InterPro" id="IPR000318">
    <property type="entry name" value="Nase_comp1_CS"/>
</dbReference>
<keyword evidence="1 9" id="KW-0808">Transferase</keyword>
<reference evidence="9 10" key="1">
    <citation type="submission" date="2016-10" db="EMBL/GenBank/DDBJ databases">
        <authorList>
            <person name="de Groot N.N."/>
        </authorList>
    </citation>
    <scope>NUCLEOTIDE SEQUENCE [LARGE SCALE GENOMIC DNA]</scope>
    <source>
        <strain evidence="9 10">DSM 17925</strain>
    </source>
</reference>
<dbReference type="InterPro" id="IPR005190">
    <property type="entry name" value="GlnE_rpt_dom"/>
</dbReference>
<evidence type="ECO:0000256" key="1">
    <source>
        <dbReference type="ARBA" id="ARBA00022679"/>
    </source>
</evidence>
<keyword evidence="2 9" id="KW-0548">Nucleotidyltransferase</keyword>
<protein>
    <submittedName>
        <fullName evidence="9">Glutamate-ammonia-ligase adenylyltransferase</fullName>
    </submittedName>
</protein>